<keyword evidence="4" id="KW-1185">Reference proteome</keyword>
<dbReference type="EMBL" id="JBBEUB010000007">
    <property type="protein sequence ID" value="MEJ2904631.1"/>
    <property type="molecule type" value="Genomic_DNA"/>
</dbReference>
<organism evidence="3 4">
    <name type="scientific">Pedobacter panaciterrae</name>
    <dbReference type="NCBI Taxonomy" id="363849"/>
    <lineage>
        <taxon>Bacteria</taxon>
        <taxon>Pseudomonadati</taxon>
        <taxon>Bacteroidota</taxon>
        <taxon>Sphingobacteriia</taxon>
        <taxon>Sphingobacteriales</taxon>
        <taxon>Sphingobacteriaceae</taxon>
        <taxon>Pedobacter</taxon>
    </lineage>
</organism>
<feature type="transmembrane region" description="Helical" evidence="1">
    <location>
        <begin position="261"/>
        <end position="278"/>
    </location>
</feature>
<protein>
    <submittedName>
        <fullName evidence="3">DUF4350 domain-containing protein</fullName>
    </submittedName>
</protein>
<evidence type="ECO:0000259" key="2">
    <source>
        <dbReference type="Pfam" id="PF14258"/>
    </source>
</evidence>
<gene>
    <name evidence="3" type="ORF">WAE58_19470</name>
</gene>
<proteinExistence type="predicted"/>
<dbReference type="RefSeq" id="WP_288883778.1">
    <property type="nucleotide sequence ID" value="NZ_CBFGNQ010000005.1"/>
</dbReference>
<dbReference type="Proteomes" id="UP001378956">
    <property type="component" value="Unassembled WGS sequence"/>
</dbReference>
<keyword evidence="1" id="KW-0812">Transmembrane</keyword>
<reference evidence="3 4" key="1">
    <citation type="submission" date="2024-03" db="EMBL/GenBank/DDBJ databases">
        <title>Sequence of Lycoming College Course Isolates.</title>
        <authorList>
            <person name="Plotts O."/>
            <person name="Newman J."/>
        </authorList>
    </citation>
    <scope>NUCLEOTIDE SEQUENCE [LARGE SCALE GENOMIC DNA]</scope>
    <source>
        <strain evidence="3 4">CJB-3</strain>
    </source>
</reference>
<evidence type="ECO:0000256" key="1">
    <source>
        <dbReference type="SAM" id="Phobius"/>
    </source>
</evidence>
<dbReference type="InterPro" id="IPR025646">
    <property type="entry name" value="DUF4350"/>
</dbReference>
<comment type="caution">
    <text evidence="3">The sequence shown here is derived from an EMBL/GenBank/DDBJ whole genome shotgun (WGS) entry which is preliminary data.</text>
</comment>
<accession>A0ABU8NQW6</accession>
<keyword evidence="1" id="KW-0472">Membrane</keyword>
<feature type="domain" description="DUF4350" evidence="2">
    <location>
        <begin position="39"/>
        <end position="221"/>
    </location>
</feature>
<sequence length="393" mass="45538">MKGLRRYLIVSAVLLVGYLVAQYYKPKPTNWTPSYLKEDKIPYGTYILFHEIHDLFPKRDVRIIRDPIYNILKDKKFNNTNYLFISHSMELDKLDFKELISFVNEGNNAFFAAFDFGKILSDTLKFDIGSSYNYSTEKSTGINFTNPKLKTKYNYAFGKQIAEQYFSKIDTSRVTVLGKNANGKPNFIKYSFGKGNIYILPNPQLFTNYSLINPLGADYAAKALSYLPSSASLMWDEHNTRGNIDDSAVLRVIFRNESLRWAYYIALVGLIIFVLFEMKRRQRIIPVIEPLKNSSLDFVKVVGKVYYQQRDNGDIARKKVSYFLEHIRSTYNLKTTSLNKELEEALNIRSGVPQETISQLFSIVNVINNNQFVDDNSLINLNKLIERFYKQAQ</sequence>
<dbReference type="Pfam" id="PF14258">
    <property type="entry name" value="DUF4350"/>
    <property type="match status" value="1"/>
</dbReference>
<evidence type="ECO:0000313" key="3">
    <source>
        <dbReference type="EMBL" id="MEJ2904631.1"/>
    </source>
</evidence>
<keyword evidence="1" id="KW-1133">Transmembrane helix</keyword>
<name>A0ABU8NQW6_9SPHI</name>
<evidence type="ECO:0000313" key="4">
    <source>
        <dbReference type="Proteomes" id="UP001378956"/>
    </source>
</evidence>